<dbReference type="Gene3D" id="1.25.10.90">
    <property type="match status" value="1"/>
</dbReference>
<evidence type="ECO:0000313" key="1">
    <source>
        <dbReference type="EMBL" id="MBO8438392.1"/>
    </source>
</evidence>
<organism evidence="1 2">
    <name type="scientific">Candidatus Caccoplasma merdipullorum</name>
    <dbReference type="NCBI Taxonomy" id="2840718"/>
    <lineage>
        <taxon>Bacteria</taxon>
        <taxon>Pseudomonadati</taxon>
        <taxon>Bacteroidota</taxon>
        <taxon>Bacteroidia</taxon>
        <taxon>Bacteroidales</taxon>
        <taxon>Bacteroidaceae</taxon>
        <taxon>Bacteroidaceae incertae sedis</taxon>
        <taxon>Candidatus Caccoplasma</taxon>
    </lineage>
</organism>
<dbReference type="Pfam" id="PF08713">
    <property type="entry name" value="DNA_alkylation"/>
    <property type="match status" value="1"/>
</dbReference>
<dbReference type="InterPro" id="IPR014825">
    <property type="entry name" value="DNA_alkylation"/>
</dbReference>
<protein>
    <submittedName>
        <fullName evidence="1">DNA alkylation repair protein</fullName>
    </submittedName>
</protein>
<dbReference type="InterPro" id="IPR016024">
    <property type="entry name" value="ARM-type_fold"/>
</dbReference>
<reference evidence="1" key="1">
    <citation type="submission" date="2020-10" db="EMBL/GenBank/DDBJ databases">
        <authorList>
            <person name="Gilroy R."/>
        </authorList>
    </citation>
    <scope>NUCLEOTIDE SEQUENCE</scope>
    <source>
        <strain evidence="1">G3-4614</strain>
    </source>
</reference>
<evidence type="ECO:0000313" key="2">
    <source>
        <dbReference type="Proteomes" id="UP000823636"/>
    </source>
</evidence>
<sequence>MTKAEEIRAEITALANPEKAHVLSRFFKTGEGEYGYGDKFLGITVPQIRSVAKRHAATIRTEEIHPLLADEYHETRLCALLLLVCKYSDKKTEPEEREQIFRTYTENTHYINNWDLVDLSAPGIVGAHLYGKDCRLLYRYADSDDMWKQRIAIVSTYTFIRNGENTHTFTLAEKLLGTKEDLIQKAAGWMLREAGKRDKPALEKFLSGHACNMPRTMLRYAIEKFPEDERKYYMQLGKPRK</sequence>
<dbReference type="AlphaFoldDB" id="A0A9D9E2J5"/>
<accession>A0A9D9E2J5</accession>
<proteinExistence type="predicted"/>
<gene>
    <name evidence="1" type="ORF">IAC54_05775</name>
</gene>
<dbReference type="CDD" id="cd06561">
    <property type="entry name" value="AlkD_like"/>
    <property type="match status" value="1"/>
</dbReference>
<reference evidence="1" key="2">
    <citation type="journal article" date="2021" name="PeerJ">
        <title>Extensive microbial diversity within the chicken gut microbiome revealed by metagenomics and culture.</title>
        <authorList>
            <person name="Gilroy R."/>
            <person name="Ravi A."/>
            <person name="Getino M."/>
            <person name="Pursley I."/>
            <person name="Horton D.L."/>
            <person name="Alikhan N.F."/>
            <person name="Baker D."/>
            <person name="Gharbi K."/>
            <person name="Hall N."/>
            <person name="Watson M."/>
            <person name="Adriaenssens E.M."/>
            <person name="Foster-Nyarko E."/>
            <person name="Jarju S."/>
            <person name="Secka A."/>
            <person name="Antonio M."/>
            <person name="Oren A."/>
            <person name="Chaudhuri R.R."/>
            <person name="La Ragione R."/>
            <person name="Hildebrand F."/>
            <person name="Pallen M.J."/>
        </authorList>
    </citation>
    <scope>NUCLEOTIDE SEQUENCE</scope>
    <source>
        <strain evidence="1">G3-4614</strain>
    </source>
</reference>
<dbReference type="Proteomes" id="UP000823636">
    <property type="component" value="Unassembled WGS sequence"/>
</dbReference>
<dbReference type="EMBL" id="JADIMW010000063">
    <property type="protein sequence ID" value="MBO8438392.1"/>
    <property type="molecule type" value="Genomic_DNA"/>
</dbReference>
<comment type="caution">
    <text evidence="1">The sequence shown here is derived from an EMBL/GenBank/DDBJ whole genome shotgun (WGS) entry which is preliminary data.</text>
</comment>
<dbReference type="PANTHER" id="PTHR34070:SF1">
    <property type="entry name" value="DNA ALKYLATION REPAIR PROTEIN"/>
    <property type="match status" value="1"/>
</dbReference>
<dbReference type="PANTHER" id="PTHR34070">
    <property type="entry name" value="ARMADILLO-TYPE FOLD"/>
    <property type="match status" value="1"/>
</dbReference>
<name>A0A9D9E2J5_9BACT</name>
<dbReference type="SUPFAM" id="SSF48371">
    <property type="entry name" value="ARM repeat"/>
    <property type="match status" value="1"/>
</dbReference>